<protein>
    <submittedName>
        <fullName evidence="5">TPM domain-containing protein</fullName>
    </submittedName>
</protein>
<keyword evidence="3" id="KW-0732">Signal</keyword>
<evidence type="ECO:0000256" key="2">
    <source>
        <dbReference type="SAM" id="Phobius"/>
    </source>
</evidence>
<proteinExistence type="predicted"/>
<feature type="chain" id="PRO_5047227354" evidence="3">
    <location>
        <begin position="20"/>
        <end position="347"/>
    </location>
</feature>
<dbReference type="PANTHER" id="PTHR30373:SF2">
    <property type="entry name" value="UPF0603 PROTEIN YGCG"/>
    <property type="match status" value="1"/>
</dbReference>
<feature type="domain" description="TPM" evidence="4">
    <location>
        <begin position="30"/>
        <end position="152"/>
    </location>
</feature>
<comment type="caution">
    <text evidence="5">The sequence shown here is derived from an EMBL/GenBank/DDBJ whole genome shotgun (WGS) entry which is preliminary data.</text>
</comment>
<gene>
    <name evidence="5" type="ORF">ACFSQJ_05900</name>
</gene>
<dbReference type="RefSeq" id="WP_377766029.1">
    <property type="nucleotide sequence ID" value="NZ_JBHULB010000007.1"/>
</dbReference>
<feature type="region of interest" description="Disordered" evidence="1">
    <location>
        <begin position="312"/>
        <end position="347"/>
    </location>
</feature>
<evidence type="ECO:0000259" key="4">
    <source>
        <dbReference type="Pfam" id="PF04536"/>
    </source>
</evidence>
<name>A0ABW5MT62_9FLAO</name>
<evidence type="ECO:0000313" key="5">
    <source>
        <dbReference type="EMBL" id="MFD2586452.1"/>
    </source>
</evidence>
<dbReference type="Gene3D" id="3.10.310.50">
    <property type="match status" value="1"/>
</dbReference>
<feature type="transmembrane region" description="Helical" evidence="2">
    <location>
        <begin position="219"/>
        <end position="247"/>
    </location>
</feature>
<sequence length="347" mass="38273">MFKKGILLLFLSISFSVFSQSNYPELREIVTDSARIFTTNQLEELKTKLTSFEAETTNQLVVLTIRELGYETIEGYANGTFNKNRLGQKDKDNGILILFSSNDREVRIEVGYGLEPFITDAIASGIIRNTMIPRFKEELYFEGINAATDEIILYLKNPEILDELKAEIAASEKKNKNIGIIFMVGFLSLFVGVGGFFFVKSYRNLIEVFRGMFIGKLGFFHGLFMVPFAGLSGSFGLVFIIIPLIAGSAIFGADLKKYEYLLDKPKQFLWLLVPFFGIALLIALIKIRLKGKEDLDISWFKTNKSYMRKTFSSSGSHSFGSSSSSGSSGGFSGGGGSSGGGGASGSW</sequence>
<dbReference type="InterPro" id="IPR007621">
    <property type="entry name" value="TPM_dom"/>
</dbReference>
<evidence type="ECO:0000313" key="6">
    <source>
        <dbReference type="Proteomes" id="UP001597526"/>
    </source>
</evidence>
<feature type="compositionally biased region" description="Low complexity" evidence="1">
    <location>
        <begin position="312"/>
        <end position="326"/>
    </location>
</feature>
<keyword evidence="2" id="KW-0472">Membrane</keyword>
<dbReference type="PANTHER" id="PTHR30373">
    <property type="entry name" value="UPF0603 PROTEIN YGCG"/>
    <property type="match status" value="1"/>
</dbReference>
<keyword evidence="2" id="KW-1133">Transmembrane helix</keyword>
<dbReference type="Proteomes" id="UP001597526">
    <property type="component" value="Unassembled WGS sequence"/>
</dbReference>
<feature type="transmembrane region" description="Helical" evidence="2">
    <location>
        <begin position="178"/>
        <end position="199"/>
    </location>
</feature>
<evidence type="ECO:0000256" key="1">
    <source>
        <dbReference type="SAM" id="MobiDB-lite"/>
    </source>
</evidence>
<keyword evidence="6" id="KW-1185">Reference proteome</keyword>
<feature type="signal peptide" evidence="3">
    <location>
        <begin position="1"/>
        <end position="19"/>
    </location>
</feature>
<accession>A0ABW5MT62</accession>
<dbReference type="Pfam" id="PF04536">
    <property type="entry name" value="TPM_phosphatase"/>
    <property type="match status" value="1"/>
</dbReference>
<evidence type="ECO:0000256" key="3">
    <source>
        <dbReference type="SAM" id="SignalP"/>
    </source>
</evidence>
<feature type="compositionally biased region" description="Gly residues" evidence="1">
    <location>
        <begin position="327"/>
        <end position="347"/>
    </location>
</feature>
<reference evidence="6" key="1">
    <citation type="journal article" date="2019" name="Int. J. Syst. Evol. Microbiol.">
        <title>The Global Catalogue of Microorganisms (GCM) 10K type strain sequencing project: providing services to taxonomists for standard genome sequencing and annotation.</title>
        <authorList>
            <consortium name="The Broad Institute Genomics Platform"/>
            <consortium name="The Broad Institute Genome Sequencing Center for Infectious Disease"/>
            <person name="Wu L."/>
            <person name="Ma J."/>
        </authorList>
    </citation>
    <scope>NUCLEOTIDE SEQUENCE [LARGE SCALE GENOMIC DNA]</scope>
    <source>
        <strain evidence="6">KCTC 52368</strain>
    </source>
</reference>
<dbReference type="EMBL" id="JBHULB010000007">
    <property type="protein sequence ID" value="MFD2586452.1"/>
    <property type="molecule type" value="Genomic_DNA"/>
</dbReference>
<keyword evidence="2" id="KW-0812">Transmembrane</keyword>
<feature type="transmembrane region" description="Helical" evidence="2">
    <location>
        <begin position="267"/>
        <end position="285"/>
    </location>
</feature>
<organism evidence="5 6">
    <name type="scientific">Croceitalea marina</name>
    <dbReference type="NCBI Taxonomy" id="1775166"/>
    <lineage>
        <taxon>Bacteria</taxon>
        <taxon>Pseudomonadati</taxon>
        <taxon>Bacteroidota</taxon>
        <taxon>Flavobacteriia</taxon>
        <taxon>Flavobacteriales</taxon>
        <taxon>Flavobacteriaceae</taxon>
        <taxon>Croceitalea</taxon>
    </lineage>
</organism>